<feature type="domain" description="HAMP" evidence="17">
    <location>
        <begin position="67"/>
        <end position="119"/>
    </location>
</feature>
<dbReference type="InterPro" id="IPR050398">
    <property type="entry name" value="HssS/ArlS-like"/>
</dbReference>
<dbReference type="SMART" id="SM00388">
    <property type="entry name" value="HisKA"/>
    <property type="match status" value="1"/>
</dbReference>
<dbReference type="RefSeq" id="WP_237100303.1">
    <property type="nucleotide sequence ID" value="NZ_AP025343.1"/>
</dbReference>
<evidence type="ECO:0000256" key="6">
    <source>
        <dbReference type="ARBA" id="ARBA00022679"/>
    </source>
</evidence>
<dbReference type="EMBL" id="BORT01000003">
    <property type="protein sequence ID" value="GIO46271.1"/>
    <property type="molecule type" value="Genomic_DNA"/>
</dbReference>
<protein>
    <recommendedName>
        <fullName evidence="3">histidine kinase</fullName>
        <ecNumber evidence="3">2.7.13.3</ecNumber>
    </recommendedName>
</protein>
<keyword evidence="12" id="KW-0902">Two-component regulatory system</keyword>
<feature type="transmembrane region" description="Helical" evidence="15">
    <location>
        <begin position="46"/>
        <end position="66"/>
    </location>
</feature>
<keyword evidence="7 15" id="KW-0812">Transmembrane</keyword>
<evidence type="ECO:0000256" key="11">
    <source>
        <dbReference type="ARBA" id="ARBA00022989"/>
    </source>
</evidence>
<evidence type="ECO:0000256" key="1">
    <source>
        <dbReference type="ARBA" id="ARBA00000085"/>
    </source>
</evidence>
<comment type="catalytic activity">
    <reaction evidence="1">
        <text>ATP + protein L-histidine = ADP + protein N-phospho-L-histidine.</text>
        <dbReference type="EC" id="2.7.13.3"/>
    </reaction>
</comment>
<dbReference type="InterPro" id="IPR005467">
    <property type="entry name" value="His_kinase_dom"/>
</dbReference>
<dbReference type="Proteomes" id="UP000682811">
    <property type="component" value="Unassembled WGS sequence"/>
</dbReference>
<dbReference type="InterPro" id="IPR036890">
    <property type="entry name" value="HATPase_C_sf"/>
</dbReference>
<evidence type="ECO:0000256" key="9">
    <source>
        <dbReference type="ARBA" id="ARBA00022777"/>
    </source>
</evidence>
<evidence type="ECO:0000256" key="4">
    <source>
        <dbReference type="ARBA" id="ARBA00022475"/>
    </source>
</evidence>
<proteinExistence type="predicted"/>
<dbReference type="SMART" id="SM00387">
    <property type="entry name" value="HATPase_c"/>
    <property type="match status" value="1"/>
</dbReference>
<dbReference type="SUPFAM" id="SSF47384">
    <property type="entry name" value="Homodimeric domain of signal transducing histidine kinase"/>
    <property type="match status" value="1"/>
</dbReference>
<evidence type="ECO:0000256" key="10">
    <source>
        <dbReference type="ARBA" id="ARBA00022840"/>
    </source>
</evidence>
<evidence type="ECO:0000259" key="16">
    <source>
        <dbReference type="PROSITE" id="PS50109"/>
    </source>
</evidence>
<dbReference type="InterPro" id="IPR003661">
    <property type="entry name" value="HisK_dim/P_dom"/>
</dbReference>
<keyword evidence="14" id="KW-0175">Coiled coil</keyword>
<keyword evidence="11 15" id="KW-1133">Transmembrane helix</keyword>
<dbReference type="CDD" id="cd06225">
    <property type="entry name" value="HAMP"/>
    <property type="match status" value="1"/>
</dbReference>
<dbReference type="SUPFAM" id="SSF158472">
    <property type="entry name" value="HAMP domain-like"/>
    <property type="match status" value="1"/>
</dbReference>
<evidence type="ECO:0000313" key="18">
    <source>
        <dbReference type="EMBL" id="GIO46271.1"/>
    </source>
</evidence>
<evidence type="ECO:0000256" key="13">
    <source>
        <dbReference type="ARBA" id="ARBA00023136"/>
    </source>
</evidence>
<dbReference type="PRINTS" id="PR00344">
    <property type="entry name" value="BCTRLSENSOR"/>
</dbReference>
<dbReference type="SUPFAM" id="SSF55874">
    <property type="entry name" value="ATPase domain of HSP90 chaperone/DNA topoisomerase II/histidine kinase"/>
    <property type="match status" value="1"/>
</dbReference>
<evidence type="ECO:0000256" key="5">
    <source>
        <dbReference type="ARBA" id="ARBA00022553"/>
    </source>
</evidence>
<sequence length="349" mass="39206">MKKDKLFYTLMKSYIFFALTMGIVNVLFLVILIRPISGSIDITLDWLLLFILLFGLNVWGYSLWMAGRITKPLEKIADGVQQMAEGRYQQRLDFEAGYEFGVIQRHFNEMAANLERTEEENRRLESGRQQMLVDISHDLKTPITTIQGYAKALQLGLVDNEEQKDKYLRLIYNKAVLVSDLIEDIFSLSTLESPEYPLSATSGDLAELIREIAAEYYDQFEDKGFNLELNIPSGEVPVRCDFKLMRRAVSNLVSNALQHNSSGTKVSISVEETSDKAIVHIVDDGAGIPDALKEMVFEPFVRGDLSRRSDGGTGLGLAIAKKTAELHGGRLELDNRGGLTAFQLVLNKD</sequence>
<evidence type="ECO:0000256" key="12">
    <source>
        <dbReference type="ARBA" id="ARBA00023012"/>
    </source>
</evidence>
<evidence type="ECO:0000259" key="17">
    <source>
        <dbReference type="PROSITE" id="PS50885"/>
    </source>
</evidence>
<accession>A0A920CMG6</accession>
<dbReference type="PANTHER" id="PTHR45528">
    <property type="entry name" value="SENSOR HISTIDINE KINASE CPXA"/>
    <property type="match status" value="1"/>
</dbReference>
<keyword evidence="10" id="KW-0067">ATP-binding</keyword>
<dbReference type="Pfam" id="PF02518">
    <property type="entry name" value="HATPase_c"/>
    <property type="match status" value="1"/>
</dbReference>
<keyword evidence="6" id="KW-0808">Transferase</keyword>
<dbReference type="Gene3D" id="1.10.287.130">
    <property type="match status" value="1"/>
</dbReference>
<evidence type="ECO:0000313" key="19">
    <source>
        <dbReference type="Proteomes" id="UP000682811"/>
    </source>
</evidence>
<dbReference type="GO" id="GO:0000155">
    <property type="term" value="F:phosphorelay sensor kinase activity"/>
    <property type="evidence" value="ECO:0007669"/>
    <property type="project" value="InterPro"/>
</dbReference>
<evidence type="ECO:0000256" key="2">
    <source>
        <dbReference type="ARBA" id="ARBA00004651"/>
    </source>
</evidence>
<dbReference type="InterPro" id="IPR004358">
    <property type="entry name" value="Sig_transdc_His_kin-like_C"/>
</dbReference>
<reference evidence="18 19" key="1">
    <citation type="submission" date="2021-03" db="EMBL/GenBank/DDBJ databases">
        <title>Antimicrobial resistance genes in bacteria isolated from Japanese honey, and their potential for conferring macrolide and lincosamide resistance in the American foulbrood pathogen Paenibacillus larvae.</title>
        <authorList>
            <person name="Okamoto M."/>
            <person name="Kumagai M."/>
            <person name="Kanamori H."/>
            <person name="Takamatsu D."/>
        </authorList>
    </citation>
    <scope>NUCLEOTIDE SEQUENCE [LARGE SCALE GENOMIC DNA]</scope>
    <source>
        <strain evidence="18 19">J34TS1</strain>
    </source>
</reference>
<comment type="subcellular location">
    <subcellularLocation>
        <location evidence="2">Cell membrane</location>
        <topology evidence="2">Multi-pass membrane protein</topology>
    </subcellularLocation>
</comment>
<evidence type="ECO:0000256" key="8">
    <source>
        <dbReference type="ARBA" id="ARBA00022741"/>
    </source>
</evidence>
<dbReference type="CDD" id="cd00082">
    <property type="entry name" value="HisKA"/>
    <property type="match status" value="1"/>
</dbReference>
<feature type="coiled-coil region" evidence="14">
    <location>
        <begin position="107"/>
        <end position="134"/>
    </location>
</feature>
<evidence type="ECO:0000256" key="14">
    <source>
        <dbReference type="SAM" id="Coils"/>
    </source>
</evidence>
<keyword evidence="4" id="KW-1003">Cell membrane</keyword>
<keyword evidence="19" id="KW-1185">Reference proteome</keyword>
<name>A0A920CMG6_9BACL</name>
<dbReference type="AlphaFoldDB" id="A0A920CMG6"/>
<dbReference type="PROSITE" id="PS50885">
    <property type="entry name" value="HAMP"/>
    <property type="match status" value="1"/>
</dbReference>
<dbReference type="SMART" id="SM00304">
    <property type="entry name" value="HAMP"/>
    <property type="match status" value="1"/>
</dbReference>
<dbReference type="GO" id="GO:0005886">
    <property type="term" value="C:plasma membrane"/>
    <property type="evidence" value="ECO:0007669"/>
    <property type="project" value="UniProtKB-SubCell"/>
</dbReference>
<comment type="caution">
    <text evidence="18">The sequence shown here is derived from an EMBL/GenBank/DDBJ whole genome shotgun (WGS) entry which is preliminary data.</text>
</comment>
<dbReference type="GO" id="GO:0005524">
    <property type="term" value="F:ATP binding"/>
    <property type="evidence" value="ECO:0007669"/>
    <property type="project" value="UniProtKB-KW"/>
</dbReference>
<keyword evidence="9" id="KW-0418">Kinase</keyword>
<dbReference type="Gene3D" id="6.10.340.10">
    <property type="match status" value="1"/>
</dbReference>
<dbReference type="Pfam" id="PF00672">
    <property type="entry name" value="HAMP"/>
    <property type="match status" value="1"/>
</dbReference>
<dbReference type="CDD" id="cd00075">
    <property type="entry name" value="HATPase"/>
    <property type="match status" value="1"/>
</dbReference>
<gene>
    <name evidence="18" type="ORF">J34TS1_10360</name>
</gene>
<dbReference type="InterPro" id="IPR003660">
    <property type="entry name" value="HAMP_dom"/>
</dbReference>
<organism evidence="18 19">
    <name type="scientific">Paenibacillus azoreducens</name>
    <dbReference type="NCBI Taxonomy" id="116718"/>
    <lineage>
        <taxon>Bacteria</taxon>
        <taxon>Bacillati</taxon>
        <taxon>Bacillota</taxon>
        <taxon>Bacilli</taxon>
        <taxon>Bacillales</taxon>
        <taxon>Paenibacillaceae</taxon>
        <taxon>Paenibacillus</taxon>
    </lineage>
</organism>
<feature type="domain" description="Histidine kinase" evidence="16">
    <location>
        <begin position="134"/>
        <end position="349"/>
    </location>
</feature>
<keyword evidence="8" id="KW-0547">Nucleotide-binding</keyword>
<dbReference type="PANTHER" id="PTHR45528:SF1">
    <property type="entry name" value="SENSOR HISTIDINE KINASE CPXA"/>
    <property type="match status" value="1"/>
</dbReference>
<keyword evidence="5" id="KW-0597">Phosphoprotein</keyword>
<keyword evidence="13 15" id="KW-0472">Membrane</keyword>
<dbReference type="InterPro" id="IPR003594">
    <property type="entry name" value="HATPase_dom"/>
</dbReference>
<dbReference type="EC" id="2.7.13.3" evidence="3"/>
<evidence type="ECO:0000256" key="15">
    <source>
        <dbReference type="SAM" id="Phobius"/>
    </source>
</evidence>
<feature type="transmembrane region" description="Helical" evidence="15">
    <location>
        <begin position="12"/>
        <end position="34"/>
    </location>
</feature>
<evidence type="ECO:0000256" key="7">
    <source>
        <dbReference type="ARBA" id="ARBA00022692"/>
    </source>
</evidence>
<dbReference type="Pfam" id="PF00512">
    <property type="entry name" value="HisKA"/>
    <property type="match status" value="1"/>
</dbReference>
<evidence type="ECO:0000256" key="3">
    <source>
        <dbReference type="ARBA" id="ARBA00012438"/>
    </source>
</evidence>
<dbReference type="InterPro" id="IPR036097">
    <property type="entry name" value="HisK_dim/P_sf"/>
</dbReference>
<dbReference type="Gene3D" id="3.30.565.10">
    <property type="entry name" value="Histidine kinase-like ATPase, C-terminal domain"/>
    <property type="match status" value="1"/>
</dbReference>
<dbReference type="PROSITE" id="PS50109">
    <property type="entry name" value="HIS_KIN"/>
    <property type="match status" value="1"/>
</dbReference>